<proteinExistence type="predicted"/>
<sequence>MDTKFRSYGSRRHLGESATRPIEPRCCTLAALLLLAGKGPLRRRALPTHRIATHSGASNYGF</sequence>
<dbReference type="Proteomes" id="UP001549691">
    <property type="component" value="Unassembled WGS sequence"/>
</dbReference>
<keyword evidence="2" id="KW-1185">Reference proteome</keyword>
<organism evidence="1 2">
    <name type="scientific">Uliginosibacterium flavum</name>
    <dbReference type="NCBI Taxonomy" id="1396831"/>
    <lineage>
        <taxon>Bacteria</taxon>
        <taxon>Pseudomonadati</taxon>
        <taxon>Pseudomonadota</taxon>
        <taxon>Betaproteobacteria</taxon>
        <taxon>Rhodocyclales</taxon>
        <taxon>Zoogloeaceae</taxon>
        <taxon>Uliginosibacterium</taxon>
    </lineage>
</organism>
<protein>
    <submittedName>
        <fullName evidence="1">Uncharacterized protein</fullName>
    </submittedName>
</protein>
<evidence type="ECO:0000313" key="1">
    <source>
        <dbReference type="EMBL" id="MET7014634.1"/>
    </source>
</evidence>
<name>A0ABV2TL40_9RHOO</name>
<gene>
    <name evidence="1" type="ORF">ABXR19_10585</name>
</gene>
<dbReference type="EMBL" id="JBEWZI010000010">
    <property type="protein sequence ID" value="MET7014634.1"/>
    <property type="molecule type" value="Genomic_DNA"/>
</dbReference>
<reference evidence="1 2" key="1">
    <citation type="submission" date="2024-07" db="EMBL/GenBank/DDBJ databases">
        <title>Uliginosibacterium flavum JJ3220;KACC:17644.</title>
        <authorList>
            <person name="Kim M.K."/>
        </authorList>
    </citation>
    <scope>NUCLEOTIDE SEQUENCE [LARGE SCALE GENOMIC DNA]</scope>
    <source>
        <strain evidence="1 2">KACC:17644</strain>
    </source>
</reference>
<comment type="caution">
    <text evidence="1">The sequence shown here is derived from an EMBL/GenBank/DDBJ whole genome shotgun (WGS) entry which is preliminary data.</text>
</comment>
<accession>A0ABV2TL40</accession>
<dbReference type="RefSeq" id="WP_354601096.1">
    <property type="nucleotide sequence ID" value="NZ_JBEWZI010000010.1"/>
</dbReference>
<evidence type="ECO:0000313" key="2">
    <source>
        <dbReference type="Proteomes" id="UP001549691"/>
    </source>
</evidence>